<name>A0ABT4GZJ7_PAEAL</name>
<accession>A0ABT4GZJ7</accession>
<dbReference type="Proteomes" id="UP001527181">
    <property type="component" value="Unassembled WGS sequence"/>
</dbReference>
<comment type="caution">
    <text evidence="1">The sequence shown here is derived from an EMBL/GenBank/DDBJ whole genome shotgun (WGS) entry which is preliminary data.</text>
</comment>
<evidence type="ECO:0000313" key="2">
    <source>
        <dbReference type="Proteomes" id="UP001527181"/>
    </source>
</evidence>
<sequence>MKTLTEVGIRKQLQRFSDSLSHAEYDCNGKVAKIDFMKLSIENDTLRVFIYFDETITGEVARVRLVDKDGDIVALAERVFIKPTAKGLYVAFRYRLVEMEVDENVI</sequence>
<gene>
    <name evidence="1" type="ORF">M5X12_16170</name>
</gene>
<protein>
    <recommendedName>
        <fullName evidence="3">Phage protein</fullName>
    </recommendedName>
</protein>
<proteinExistence type="predicted"/>
<reference evidence="1 2" key="1">
    <citation type="submission" date="2022-05" db="EMBL/GenBank/DDBJ databases">
        <title>Genome Sequencing of Bee-Associated Microbes.</title>
        <authorList>
            <person name="Dunlap C."/>
        </authorList>
    </citation>
    <scope>NUCLEOTIDE SEQUENCE [LARGE SCALE GENOMIC DNA]</scope>
    <source>
        <strain evidence="1 2">NRRL B-04010</strain>
    </source>
</reference>
<dbReference type="EMBL" id="JAMDNP010000028">
    <property type="protein sequence ID" value="MCY9762108.1"/>
    <property type="molecule type" value="Genomic_DNA"/>
</dbReference>
<evidence type="ECO:0000313" key="1">
    <source>
        <dbReference type="EMBL" id="MCY9762108.1"/>
    </source>
</evidence>
<keyword evidence="2" id="KW-1185">Reference proteome</keyword>
<organism evidence="1 2">
    <name type="scientific">Paenibacillus alvei</name>
    <name type="common">Bacillus alvei</name>
    <dbReference type="NCBI Taxonomy" id="44250"/>
    <lineage>
        <taxon>Bacteria</taxon>
        <taxon>Bacillati</taxon>
        <taxon>Bacillota</taxon>
        <taxon>Bacilli</taxon>
        <taxon>Bacillales</taxon>
        <taxon>Paenibacillaceae</taxon>
        <taxon>Paenibacillus</taxon>
    </lineage>
</organism>
<dbReference type="RefSeq" id="WP_268641095.1">
    <property type="nucleotide sequence ID" value="NZ_JAMDNP010000028.1"/>
</dbReference>
<evidence type="ECO:0008006" key="3">
    <source>
        <dbReference type="Google" id="ProtNLM"/>
    </source>
</evidence>